<sequence length="87" mass="9898">MVAIQVTKETYGAIKENLRNHALTIMIFSTNMIGLKLQYSSHAQRFKSFLVTTPHGPHVFSASALVPHRSTPFHQSMMPIKWESKPF</sequence>
<dbReference type="RefSeq" id="XP_001874383.1">
    <property type="nucleotide sequence ID" value="XM_001874348.1"/>
</dbReference>
<dbReference type="AlphaFoldDB" id="B0CQB3"/>
<dbReference type="KEGG" id="lbc:LACBIDRAFT_301993"/>
<dbReference type="InParanoid" id="B0CQB3"/>
<dbReference type="GeneID" id="6069102"/>
<evidence type="ECO:0000313" key="1">
    <source>
        <dbReference type="EMBL" id="EDR16175.1"/>
    </source>
</evidence>
<dbReference type="EMBL" id="DS547091">
    <property type="protein sequence ID" value="EDR16175.1"/>
    <property type="molecule type" value="Genomic_DNA"/>
</dbReference>
<accession>B0CQB3</accession>
<evidence type="ECO:0000313" key="2">
    <source>
        <dbReference type="Proteomes" id="UP000001194"/>
    </source>
</evidence>
<proteinExistence type="predicted"/>
<protein>
    <submittedName>
        <fullName evidence="1">Predicted protein</fullName>
    </submittedName>
</protein>
<name>B0CQB3_LACBS</name>
<keyword evidence="2" id="KW-1185">Reference proteome</keyword>
<organism evidence="2">
    <name type="scientific">Laccaria bicolor (strain S238N-H82 / ATCC MYA-4686)</name>
    <name type="common">Bicoloured deceiver</name>
    <name type="synonym">Laccaria laccata var. bicolor</name>
    <dbReference type="NCBI Taxonomy" id="486041"/>
    <lineage>
        <taxon>Eukaryota</taxon>
        <taxon>Fungi</taxon>
        <taxon>Dikarya</taxon>
        <taxon>Basidiomycota</taxon>
        <taxon>Agaricomycotina</taxon>
        <taxon>Agaricomycetes</taxon>
        <taxon>Agaricomycetidae</taxon>
        <taxon>Agaricales</taxon>
        <taxon>Agaricineae</taxon>
        <taxon>Hydnangiaceae</taxon>
        <taxon>Laccaria</taxon>
    </lineage>
</organism>
<dbReference type="HOGENOM" id="CLU_2483727_0_0_1"/>
<gene>
    <name evidence="1" type="ORF">LACBIDRAFT_301993</name>
</gene>
<dbReference type="Proteomes" id="UP000001194">
    <property type="component" value="Unassembled WGS sequence"/>
</dbReference>
<reference evidence="1 2" key="1">
    <citation type="journal article" date="2008" name="Nature">
        <title>The genome of Laccaria bicolor provides insights into mycorrhizal symbiosis.</title>
        <authorList>
            <person name="Martin F."/>
            <person name="Aerts A."/>
            <person name="Ahren D."/>
            <person name="Brun A."/>
            <person name="Danchin E.G.J."/>
            <person name="Duchaussoy F."/>
            <person name="Gibon J."/>
            <person name="Kohler A."/>
            <person name="Lindquist E."/>
            <person name="Pereda V."/>
            <person name="Salamov A."/>
            <person name="Shapiro H.J."/>
            <person name="Wuyts J."/>
            <person name="Blaudez D."/>
            <person name="Buee M."/>
            <person name="Brokstein P."/>
            <person name="Canbaeck B."/>
            <person name="Cohen D."/>
            <person name="Courty P.E."/>
            <person name="Coutinho P.M."/>
            <person name="Delaruelle C."/>
            <person name="Detter J.C."/>
            <person name="Deveau A."/>
            <person name="DiFazio S."/>
            <person name="Duplessis S."/>
            <person name="Fraissinet-Tachet L."/>
            <person name="Lucic E."/>
            <person name="Frey-Klett P."/>
            <person name="Fourrey C."/>
            <person name="Feussner I."/>
            <person name="Gay G."/>
            <person name="Grimwood J."/>
            <person name="Hoegger P.J."/>
            <person name="Jain P."/>
            <person name="Kilaru S."/>
            <person name="Labbe J."/>
            <person name="Lin Y.C."/>
            <person name="Legue V."/>
            <person name="Le Tacon F."/>
            <person name="Marmeisse R."/>
            <person name="Melayah D."/>
            <person name="Montanini B."/>
            <person name="Muratet M."/>
            <person name="Nehls U."/>
            <person name="Niculita-Hirzel H."/>
            <person name="Oudot-Le Secq M.P."/>
            <person name="Peter M."/>
            <person name="Quesneville H."/>
            <person name="Rajashekar B."/>
            <person name="Reich M."/>
            <person name="Rouhier N."/>
            <person name="Schmutz J."/>
            <person name="Yin T."/>
            <person name="Chalot M."/>
            <person name="Henrissat B."/>
            <person name="Kuees U."/>
            <person name="Lucas S."/>
            <person name="Van de Peer Y."/>
            <person name="Podila G.K."/>
            <person name="Polle A."/>
            <person name="Pukkila P.J."/>
            <person name="Richardson P.M."/>
            <person name="Rouze P."/>
            <person name="Sanders I.R."/>
            <person name="Stajich J.E."/>
            <person name="Tunlid A."/>
            <person name="Tuskan G."/>
            <person name="Grigoriev I.V."/>
        </authorList>
    </citation>
    <scope>NUCLEOTIDE SEQUENCE [LARGE SCALE GENOMIC DNA]</scope>
    <source>
        <strain evidence="2">S238N-H82 / ATCC MYA-4686</strain>
    </source>
</reference>